<dbReference type="InterPro" id="IPR036388">
    <property type="entry name" value="WH-like_DNA-bd_sf"/>
</dbReference>
<dbReference type="GO" id="GO:0032259">
    <property type="term" value="P:methylation"/>
    <property type="evidence" value="ECO:0007669"/>
    <property type="project" value="UniProtKB-KW"/>
</dbReference>
<dbReference type="InterPro" id="IPR036217">
    <property type="entry name" value="MethylDNA_cys_MeTrfase_DNAb"/>
</dbReference>
<dbReference type="AlphaFoldDB" id="A0A1V6C4Q4"/>
<evidence type="ECO:0000256" key="5">
    <source>
        <dbReference type="ARBA" id="ARBA00023204"/>
    </source>
</evidence>
<dbReference type="PROSITE" id="PS00374">
    <property type="entry name" value="MGMT"/>
    <property type="match status" value="1"/>
</dbReference>
<proteinExistence type="predicted"/>
<name>A0A1V6C4Q4_UNCT6</name>
<dbReference type="GO" id="GO:0006281">
    <property type="term" value="P:DNA repair"/>
    <property type="evidence" value="ECO:0007669"/>
    <property type="project" value="UniProtKB-KW"/>
</dbReference>
<comment type="catalytic activity">
    <reaction evidence="1">
        <text>a 4-O-methyl-thymidine in DNA + L-cysteinyl-[protein] = a thymidine in DNA + S-methyl-L-cysteinyl-[protein]</text>
        <dbReference type="Rhea" id="RHEA:53428"/>
        <dbReference type="Rhea" id="RHEA-COMP:10131"/>
        <dbReference type="Rhea" id="RHEA-COMP:10132"/>
        <dbReference type="Rhea" id="RHEA-COMP:13555"/>
        <dbReference type="Rhea" id="RHEA-COMP:13556"/>
        <dbReference type="ChEBI" id="CHEBI:29950"/>
        <dbReference type="ChEBI" id="CHEBI:82612"/>
        <dbReference type="ChEBI" id="CHEBI:137386"/>
        <dbReference type="ChEBI" id="CHEBI:137387"/>
        <dbReference type="EC" id="2.1.1.63"/>
    </reaction>
</comment>
<evidence type="ECO:0000313" key="8">
    <source>
        <dbReference type="EMBL" id="OQB71821.1"/>
    </source>
</evidence>
<dbReference type="CDD" id="cd06445">
    <property type="entry name" value="ATase"/>
    <property type="match status" value="1"/>
</dbReference>
<organism evidence="8">
    <name type="scientific">candidate division TA06 bacterium ADurb.Bin131</name>
    <dbReference type="NCBI Taxonomy" id="1852827"/>
    <lineage>
        <taxon>Bacteria</taxon>
        <taxon>Bacteria division TA06</taxon>
    </lineage>
</organism>
<evidence type="ECO:0000256" key="4">
    <source>
        <dbReference type="ARBA" id="ARBA00022763"/>
    </source>
</evidence>
<evidence type="ECO:0000256" key="6">
    <source>
        <dbReference type="ARBA" id="ARBA00049348"/>
    </source>
</evidence>
<feature type="domain" description="Methylated-DNA-[protein]-cysteine S-methyltransferase DNA binding" evidence="7">
    <location>
        <begin position="6"/>
        <end position="82"/>
    </location>
</feature>
<dbReference type="InterPro" id="IPR014048">
    <property type="entry name" value="MethylDNA_cys_MeTrfase_DNA-bd"/>
</dbReference>
<dbReference type="Gene3D" id="1.10.10.10">
    <property type="entry name" value="Winged helix-like DNA-binding domain superfamily/Winged helix DNA-binding domain"/>
    <property type="match status" value="1"/>
</dbReference>
<keyword evidence="3 8" id="KW-0808">Transferase</keyword>
<reference evidence="8" key="1">
    <citation type="submission" date="2017-02" db="EMBL/GenBank/DDBJ databases">
        <title>Delving into the versatile metabolic prowess of the omnipresent phylum Bacteroidetes.</title>
        <authorList>
            <person name="Nobu M.K."/>
            <person name="Mei R."/>
            <person name="Narihiro T."/>
            <person name="Kuroda K."/>
            <person name="Liu W.-T."/>
        </authorList>
    </citation>
    <scope>NUCLEOTIDE SEQUENCE</scope>
    <source>
        <strain evidence="8">ADurb.Bin131</strain>
    </source>
</reference>
<evidence type="ECO:0000256" key="2">
    <source>
        <dbReference type="ARBA" id="ARBA00022603"/>
    </source>
</evidence>
<protein>
    <submittedName>
        <fullName evidence="8">Methylated-DNA--protein-cysteine methyltransferase</fullName>
        <ecNumber evidence="8">2.1.1.63</ecNumber>
    </submittedName>
</protein>
<dbReference type="NCBIfam" id="TIGR00589">
    <property type="entry name" value="ogt"/>
    <property type="match status" value="1"/>
</dbReference>
<dbReference type="GO" id="GO:0003908">
    <property type="term" value="F:methylated-DNA-[protein]-cysteine S-methyltransferase activity"/>
    <property type="evidence" value="ECO:0007669"/>
    <property type="project" value="UniProtKB-EC"/>
</dbReference>
<comment type="catalytic activity">
    <reaction evidence="6">
        <text>a 6-O-methyl-2'-deoxyguanosine in DNA + L-cysteinyl-[protein] = S-methyl-L-cysteinyl-[protein] + a 2'-deoxyguanosine in DNA</text>
        <dbReference type="Rhea" id="RHEA:24000"/>
        <dbReference type="Rhea" id="RHEA-COMP:10131"/>
        <dbReference type="Rhea" id="RHEA-COMP:10132"/>
        <dbReference type="Rhea" id="RHEA-COMP:11367"/>
        <dbReference type="Rhea" id="RHEA-COMP:11368"/>
        <dbReference type="ChEBI" id="CHEBI:29950"/>
        <dbReference type="ChEBI" id="CHEBI:82612"/>
        <dbReference type="ChEBI" id="CHEBI:85445"/>
        <dbReference type="ChEBI" id="CHEBI:85448"/>
        <dbReference type="EC" id="2.1.1.63"/>
    </reaction>
</comment>
<sequence>MKRKKELVLKNVLDIKFGTTQTYKQIALKTRGKTTPRIVGQILGTNDKLIAVPCHRVIYSNGNIGGYVLGKNFKKSILEWEKKVIT</sequence>
<keyword evidence="5" id="KW-0234">DNA repair</keyword>
<dbReference type="PANTHER" id="PTHR10815">
    <property type="entry name" value="METHYLATED-DNA--PROTEIN-CYSTEINE METHYLTRANSFERASE"/>
    <property type="match status" value="1"/>
</dbReference>
<dbReference type="Proteomes" id="UP000485562">
    <property type="component" value="Unassembled WGS sequence"/>
</dbReference>
<accession>A0A1V6C4Q4</accession>
<dbReference type="PANTHER" id="PTHR10815:SF13">
    <property type="entry name" value="METHYLATED-DNA--PROTEIN-CYSTEINE METHYLTRANSFERASE"/>
    <property type="match status" value="1"/>
</dbReference>
<dbReference type="EC" id="2.1.1.63" evidence="8"/>
<evidence type="ECO:0000256" key="3">
    <source>
        <dbReference type="ARBA" id="ARBA00022679"/>
    </source>
</evidence>
<dbReference type="SUPFAM" id="SSF46767">
    <property type="entry name" value="Methylated DNA-protein cysteine methyltransferase, C-terminal domain"/>
    <property type="match status" value="1"/>
</dbReference>
<gene>
    <name evidence="8" type="primary">ogt</name>
    <name evidence="8" type="ORF">BWX89_01745</name>
</gene>
<dbReference type="InterPro" id="IPR001497">
    <property type="entry name" value="MethylDNA_cys_MeTrfase_AS"/>
</dbReference>
<dbReference type="Pfam" id="PF01035">
    <property type="entry name" value="DNA_binding_1"/>
    <property type="match status" value="1"/>
</dbReference>
<evidence type="ECO:0000259" key="7">
    <source>
        <dbReference type="Pfam" id="PF01035"/>
    </source>
</evidence>
<keyword evidence="2 8" id="KW-0489">Methyltransferase</keyword>
<keyword evidence="4" id="KW-0227">DNA damage</keyword>
<evidence type="ECO:0000256" key="1">
    <source>
        <dbReference type="ARBA" id="ARBA00001286"/>
    </source>
</evidence>
<dbReference type="EMBL" id="MWDQ01000150">
    <property type="protein sequence ID" value="OQB71821.1"/>
    <property type="molecule type" value="Genomic_DNA"/>
</dbReference>
<comment type="caution">
    <text evidence="8">The sequence shown here is derived from an EMBL/GenBank/DDBJ whole genome shotgun (WGS) entry which is preliminary data.</text>
</comment>